<evidence type="ECO:0000313" key="3">
    <source>
        <dbReference type="Proteomes" id="UP000318017"/>
    </source>
</evidence>
<keyword evidence="3" id="KW-1185">Reference proteome</keyword>
<name>A0A518G982_9BACT</name>
<dbReference type="KEGG" id="ahel:Q31a_34550"/>
<dbReference type="EMBL" id="CP036298">
    <property type="protein sequence ID" value="QDV25132.1"/>
    <property type="molecule type" value="Genomic_DNA"/>
</dbReference>
<dbReference type="Proteomes" id="UP000318017">
    <property type="component" value="Chromosome"/>
</dbReference>
<sequence>MAPGEATGRELKGSPGHPASLRTASLGASVEVAPWIEMGQAFSPNAHVSTPTGSMGS</sequence>
<evidence type="ECO:0000313" key="2">
    <source>
        <dbReference type="EMBL" id="QDV25132.1"/>
    </source>
</evidence>
<organism evidence="2 3">
    <name type="scientific">Aureliella helgolandensis</name>
    <dbReference type="NCBI Taxonomy" id="2527968"/>
    <lineage>
        <taxon>Bacteria</taxon>
        <taxon>Pseudomonadati</taxon>
        <taxon>Planctomycetota</taxon>
        <taxon>Planctomycetia</taxon>
        <taxon>Pirellulales</taxon>
        <taxon>Pirellulaceae</taxon>
        <taxon>Aureliella</taxon>
    </lineage>
</organism>
<dbReference type="AlphaFoldDB" id="A0A518G982"/>
<accession>A0A518G982</accession>
<proteinExistence type="predicted"/>
<evidence type="ECO:0000256" key="1">
    <source>
        <dbReference type="SAM" id="MobiDB-lite"/>
    </source>
</evidence>
<gene>
    <name evidence="2" type="ORF">Q31a_34550</name>
</gene>
<feature type="region of interest" description="Disordered" evidence="1">
    <location>
        <begin position="1"/>
        <end position="23"/>
    </location>
</feature>
<reference evidence="2 3" key="1">
    <citation type="submission" date="2019-02" db="EMBL/GenBank/DDBJ databases">
        <title>Deep-cultivation of Planctomycetes and their phenomic and genomic characterization uncovers novel biology.</title>
        <authorList>
            <person name="Wiegand S."/>
            <person name="Jogler M."/>
            <person name="Boedeker C."/>
            <person name="Pinto D."/>
            <person name="Vollmers J."/>
            <person name="Rivas-Marin E."/>
            <person name="Kohn T."/>
            <person name="Peeters S.H."/>
            <person name="Heuer A."/>
            <person name="Rast P."/>
            <person name="Oberbeckmann S."/>
            <person name="Bunk B."/>
            <person name="Jeske O."/>
            <person name="Meyerdierks A."/>
            <person name="Storesund J.E."/>
            <person name="Kallscheuer N."/>
            <person name="Luecker S."/>
            <person name="Lage O.M."/>
            <person name="Pohl T."/>
            <person name="Merkel B.J."/>
            <person name="Hornburger P."/>
            <person name="Mueller R.-W."/>
            <person name="Bruemmer F."/>
            <person name="Labrenz M."/>
            <person name="Spormann A.M."/>
            <person name="Op den Camp H."/>
            <person name="Overmann J."/>
            <person name="Amann R."/>
            <person name="Jetten M.S.M."/>
            <person name="Mascher T."/>
            <person name="Medema M.H."/>
            <person name="Devos D.P."/>
            <person name="Kaster A.-K."/>
            <person name="Ovreas L."/>
            <person name="Rohde M."/>
            <person name="Galperin M.Y."/>
            <person name="Jogler C."/>
        </authorList>
    </citation>
    <scope>NUCLEOTIDE SEQUENCE [LARGE SCALE GENOMIC DNA]</scope>
    <source>
        <strain evidence="2 3">Q31a</strain>
    </source>
</reference>
<protein>
    <submittedName>
        <fullName evidence="2">Uncharacterized protein</fullName>
    </submittedName>
</protein>